<dbReference type="Proteomes" id="UP000814140">
    <property type="component" value="Unassembled WGS sequence"/>
</dbReference>
<name>A0ACB8SW93_9AGAM</name>
<reference evidence="1" key="1">
    <citation type="submission" date="2021-03" db="EMBL/GenBank/DDBJ databases">
        <authorList>
            <consortium name="DOE Joint Genome Institute"/>
            <person name="Ahrendt S."/>
            <person name="Looney B.P."/>
            <person name="Miyauchi S."/>
            <person name="Morin E."/>
            <person name="Drula E."/>
            <person name="Courty P.E."/>
            <person name="Chicoki N."/>
            <person name="Fauchery L."/>
            <person name="Kohler A."/>
            <person name="Kuo A."/>
            <person name="Labutti K."/>
            <person name="Pangilinan J."/>
            <person name="Lipzen A."/>
            <person name="Riley R."/>
            <person name="Andreopoulos W."/>
            <person name="He G."/>
            <person name="Johnson J."/>
            <person name="Barry K.W."/>
            <person name="Grigoriev I.V."/>
            <person name="Nagy L."/>
            <person name="Hibbett D."/>
            <person name="Henrissat B."/>
            <person name="Matheny P.B."/>
            <person name="Labbe J."/>
            <person name="Martin F."/>
        </authorList>
    </citation>
    <scope>NUCLEOTIDE SEQUENCE</scope>
    <source>
        <strain evidence="1">HHB10654</strain>
    </source>
</reference>
<protein>
    <submittedName>
        <fullName evidence="1">Acetyl-CoA synthetase-like protein</fullName>
    </submittedName>
</protein>
<comment type="caution">
    <text evidence="1">The sequence shown here is derived from an EMBL/GenBank/DDBJ whole genome shotgun (WGS) entry which is preliminary data.</text>
</comment>
<accession>A0ACB8SW93</accession>
<dbReference type="EMBL" id="MU277219">
    <property type="protein sequence ID" value="KAI0060400.1"/>
    <property type="molecule type" value="Genomic_DNA"/>
</dbReference>
<reference evidence="1" key="2">
    <citation type="journal article" date="2022" name="New Phytol.">
        <title>Evolutionary transition to the ectomycorrhizal habit in the genomes of a hyperdiverse lineage of mushroom-forming fungi.</title>
        <authorList>
            <person name="Looney B."/>
            <person name="Miyauchi S."/>
            <person name="Morin E."/>
            <person name="Drula E."/>
            <person name="Courty P.E."/>
            <person name="Kohler A."/>
            <person name="Kuo A."/>
            <person name="LaButti K."/>
            <person name="Pangilinan J."/>
            <person name="Lipzen A."/>
            <person name="Riley R."/>
            <person name="Andreopoulos W."/>
            <person name="He G."/>
            <person name="Johnson J."/>
            <person name="Nolan M."/>
            <person name="Tritt A."/>
            <person name="Barry K.W."/>
            <person name="Grigoriev I.V."/>
            <person name="Nagy L.G."/>
            <person name="Hibbett D."/>
            <person name="Henrissat B."/>
            <person name="Matheny P.B."/>
            <person name="Labbe J."/>
            <person name="Martin F.M."/>
        </authorList>
    </citation>
    <scope>NUCLEOTIDE SEQUENCE</scope>
    <source>
        <strain evidence="1">HHB10654</strain>
    </source>
</reference>
<keyword evidence="2" id="KW-1185">Reference proteome</keyword>
<gene>
    <name evidence="1" type="ORF">BV25DRAFT_1955683</name>
</gene>
<organism evidence="1 2">
    <name type="scientific">Artomyces pyxidatus</name>
    <dbReference type="NCBI Taxonomy" id="48021"/>
    <lineage>
        <taxon>Eukaryota</taxon>
        <taxon>Fungi</taxon>
        <taxon>Dikarya</taxon>
        <taxon>Basidiomycota</taxon>
        <taxon>Agaricomycotina</taxon>
        <taxon>Agaricomycetes</taxon>
        <taxon>Russulales</taxon>
        <taxon>Auriscalpiaceae</taxon>
        <taxon>Artomyces</taxon>
    </lineage>
</organism>
<evidence type="ECO:0000313" key="2">
    <source>
        <dbReference type="Proteomes" id="UP000814140"/>
    </source>
</evidence>
<proteinExistence type="predicted"/>
<evidence type="ECO:0000313" key="1">
    <source>
        <dbReference type="EMBL" id="KAI0060400.1"/>
    </source>
</evidence>
<sequence length="1083" mass="120095">MPQAAIRLHSSNLQSGFCPTFTPLPFDGSLTVPEAFDHHAKHSPDHPLFVFADNATTNQTVTYSEAWRMLKRAAKIVEGHYKRFEVRYIAQESIRPSDQGPTIGILASADSISYFMALVGTMRLGFVPFPISIRNSPLAVAHLIKSSHVFQLLVSPDPAMQRLSADAVTILEQDGISVEVLPMIQFDDISDRNNVDVDLNCRFGKLNMDNIVCVFHSSGSTAFPKVIPMSNRTVLQLSSIPLHGERNLCRSILAMHMLPTYHIMGTVGVLFSATAGLIAAVFKPSSSPPTTPTPERYLEDALKTKSDILFTVPSFIEAWFQYPALVESLTAFSLIVYSGAPLNRRIGEQLVSMGIAVSSGYGTTETGGISMFAQEGTPTIDEWEYFKLSSHLSIEMLPQDGMDDLFEPVVVQTPFYKPNVINTVSSDGRPAYRTNDLLQRHPRNPSLWKIYGRADDQIMLSNGEKTNPVPLEAILVRDPHIAAAVMFGRGRFQNGVLIEPEKEFAFDPVDEQRLGEFRNKIWGTVERLNQYAPTHSRLFKEMILVSSPSKPFEYTMKGTPRRSVAIAAYKQEIDALYQSVEESSQTDIEPPSSWTEIETLPFIQAVVHRVMQRSIKDDIDLFGEGCDSLQATSIRNSILHALRKSMGIPMHGVANNFVYDHPTISSLCLFVSKLSSHRHDQEPNEVAERSCAMQEMMEKYSTGFRSRPSELPATPTLLSTPEEVVLLTGTTGRLGCHLLAQLLARSTVTKVYALNRSGESAVAERQGVAFEKWQLDVSLLSSPKLTMLEGDIAKPGFGLAPDVLHELKDSVTSIIHNAWRLDFNLSLTSFEPLVSSVRNIVDLSLESSRHISPPILFISSIAVLPEEDSTLADETPITDPSISVGSGYGESKWVAENILLRAMRDTGVRVNIVRLTQLCGDRAFGRWSEKEWVGAMMRGSQIHGSLPTRDELISWVPVDVAAAALLEMLGCNHPVLHLAHPKPTKWSIVSDAASAILQVPSVSYADWVAKLQHAHRSSSSSESLMTNPALKLVDFFSNLQTARRLDTRYATDVSHSLRTAKRLTKEDVERWITYWQSAGFLST</sequence>